<dbReference type="AlphaFoldDB" id="A0AB39YED8"/>
<gene>
    <name evidence="1" type="ORF">AB5J51_37815</name>
</gene>
<sequence length="214" mass="24070">MDSLIREYVAPAAKSAGFRKKGRGFWTVGGRRLDYALLTFQVYAVDPEATVFDVEFHAAPEPYWDWVYRGHQPVGKVPDSSGALVTGRVVPPPSVAHRPDEGMPFRTRWAMRPEGEDACGRALAETLSAKVLPRIQLMTDRAHLLDVVRSGDMSLMKRMTPLLREIVLRIDDITAIDLDALVAEAEASRVPVGFIDWVHERRRAAENGWHKPRE</sequence>
<proteinExistence type="predicted"/>
<dbReference type="EMBL" id="CP165727">
    <property type="protein sequence ID" value="XDV68282.1"/>
    <property type="molecule type" value="Genomic_DNA"/>
</dbReference>
<accession>A0AB39YED8</accession>
<evidence type="ECO:0008006" key="2">
    <source>
        <dbReference type="Google" id="ProtNLM"/>
    </source>
</evidence>
<evidence type="ECO:0000313" key="1">
    <source>
        <dbReference type="EMBL" id="XDV68282.1"/>
    </source>
</evidence>
<protein>
    <recommendedName>
        <fullName evidence="2">DUF402 domain-containing protein</fullName>
    </recommendedName>
</protein>
<organism evidence="1">
    <name type="scientific">Streptomyces sp. R33</name>
    <dbReference type="NCBI Taxonomy" id="3238629"/>
    <lineage>
        <taxon>Bacteria</taxon>
        <taxon>Bacillati</taxon>
        <taxon>Actinomycetota</taxon>
        <taxon>Actinomycetes</taxon>
        <taxon>Kitasatosporales</taxon>
        <taxon>Streptomycetaceae</taxon>
        <taxon>Streptomyces</taxon>
    </lineage>
</organism>
<name>A0AB39YED8_9ACTN</name>
<reference evidence="1" key="1">
    <citation type="submission" date="2024-08" db="EMBL/GenBank/DDBJ databases">
        <authorList>
            <person name="Yu S.T."/>
        </authorList>
    </citation>
    <scope>NUCLEOTIDE SEQUENCE</scope>
    <source>
        <strain evidence="1">R33</strain>
    </source>
</reference>